<sequence>MKIKIVLLLLFLNACVCYSQTPMLQGQEPEMQDENSWFKGENSWLEGKGEILLSPYVSHYYTDTKRDEDGNKSDFDNNGFYENYTYKLYFSTALISRKLSLIGTLPYVKSTYSDDFTLDENSEFGDIELGVTMHLKNLGKYHYLTGSFTTIIPGYKNDEKPFTGFGKVGNELRINVSGNSEWMGINDNFHQLSLSAKKFYDGGPLQLKLYGTQGYRITEKFLVLGSLEVLMSRGDDFTVSQNNIQVTTDFDYVKATLNLGYEFNPKFALYAGGFTDLWDRNVSIGRGWQIFSVIKL</sequence>
<feature type="signal peptide" evidence="1">
    <location>
        <begin position="1"/>
        <end position="19"/>
    </location>
</feature>
<evidence type="ECO:0008006" key="4">
    <source>
        <dbReference type="Google" id="ProtNLM"/>
    </source>
</evidence>
<feature type="chain" id="PRO_5046672419" description="Transporter" evidence="1">
    <location>
        <begin position="20"/>
        <end position="296"/>
    </location>
</feature>
<comment type="caution">
    <text evidence="2">The sequence shown here is derived from an EMBL/GenBank/DDBJ whole genome shotgun (WGS) entry which is preliminary data.</text>
</comment>
<dbReference type="Proteomes" id="UP001589605">
    <property type="component" value="Unassembled WGS sequence"/>
</dbReference>
<evidence type="ECO:0000313" key="2">
    <source>
        <dbReference type="EMBL" id="MFB9052435.1"/>
    </source>
</evidence>
<organism evidence="2 3">
    <name type="scientific">Formosa undariae</name>
    <dbReference type="NCBI Taxonomy" id="1325436"/>
    <lineage>
        <taxon>Bacteria</taxon>
        <taxon>Pseudomonadati</taxon>
        <taxon>Bacteroidota</taxon>
        <taxon>Flavobacteriia</taxon>
        <taxon>Flavobacteriales</taxon>
        <taxon>Flavobacteriaceae</taxon>
        <taxon>Formosa</taxon>
    </lineage>
</organism>
<reference evidence="2 3" key="1">
    <citation type="submission" date="2024-09" db="EMBL/GenBank/DDBJ databases">
        <authorList>
            <person name="Sun Q."/>
            <person name="Mori K."/>
        </authorList>
    </citation>
    <scope>NUCLEOTIDE SEQUENCE [LARGE SCALE GENOMIC DNA]</scope>
    <source>
        <strain evidence="2 3">CECT 8286</strain>
    </source>
</reference>
<dbReference type="EMBL" id="JBHMEZ010000003">
    <property type="protein sequence ID" value="MFB9052435.1"/>
    <property type="molecule type" value="Genomic_DNA"/>
</dbReference>
<accession>A0ABV5EZ24</accession>
<keyword evidence="3" id="KW-1185">Reference proteome</keyword>
<evidence type="ECO:0000256" key="1">
    <source>
        <dbReference type="SAM" id="SignalP"/>
    </source>
</evidence>
<protein>
    <recommendedName>
        <fullName evidence="4">Transporter</fullName>
    </recommendedName>
</protein>
<proteinExistence type="predicted"/>
<name>A0ABV5EZ24_9FLAO</name>
<dbReference type="RefSeq" id="WP_382381620.1">
    <property type="nucleotide sequence ID" value="NZ_JBHMEZ010000003.1"/>
</dbReference>
<evidence type="ECO:0000313" key="3">
    <source>
        <dbReference type="Proteomes" id="UP001589605"/>
    </source>
</evidence>
<gene>
    <name evidence="2" type="ORF">ACFFVB_05025</name>
</gene>
<keyword evidence="1" id="KW-0732">Signal</keyword>